<proteinExistence type="predicted"/>
<dbReference type="InterPro" id="IPR027823">
    <property type="entry name" value="DUF4468"/>
</dbReference>
<feature type="domain" description="DUF4468" evidence="1">
    <location>
        <begin position="49"/>
        <end position="137"/>
    </location>
</feature>
<organism evidence="2 3">
    <name type="scientific">Mucilaginibacter rubeus</name>
    <dbReference type="NCBI Taxonomy" id="2027860"/>
    <lineage>
        <taxon>Bacteria</taxon>
        <taxon>Pseudomonadati</taxon>
        <taxon>Bacteroidota</taxon>
        <taxon>Sphingobacteriia</taxon>
        <taxon>Sphingobacteriales</taxon>
        <taxon>Sphingobacteriaceae</taxon>
        <taxon>Mucilaginibacter</taxon>
    </lineage>
</organism>
<dbReference type="Gene3D" id="3.30.530.80">
    <property type="match status" value="1"/>
</dbReference>
<gene>
    <name evidence="2" type="ORF">DEO27_004140</name>
</gene>
<dbReference type="OrthoDB" id="794676at2"/>
<dbReference type="Proteomes" id="UP000251402">
    <property type="component" value="Chromosome"/>
</dbReference>
<dbReference type="KEGG" id="mrub:DEO27_004140"/>
<dbReference type="EMBL" id="CP043450">
    <property type="protein sequence ID" value="QEM09237.1"/>
    <property type="molecule type" value="Genomic_DNA"/>
</dbReference>
<evidence type="ECO:0000313" key="2">
    <source>
        <dbReference type="EMBL" id="QEM09237.1"/>
    </source>
</evidence>
<dbReference type="Pfam" id="PF14730">
    <property type="entry name" value="DUF4468"/>
    <property type="match status" value="1"/>
</dbReference>
<reference evidence="2" key="1">
    <citation type="submission" date="2019-08" db="EMBL/GenBank/DDBJ databases">
        <title>Comparative genome analysis confer to the adaptation heavy metal polluted environment.</title>
        <authorList>
            <person name="Li Y."/>
        </authorList>
    </citation>
    <scope>NUCLEOTIDE SEQUENCE [LARGE SCALE GENOMIC DNA]</scope>
    <source>
        <strain evidence="2">P1</strain>
    </source>
</reference>
<evidence type="ECO:0000259" key="1">
    <source>
        <dbReference type="Pfam" id="PF14730"/>
    </source>
</evidence>
<keyword evidence="3" id="KW-1185">Reference proteome</keyword>
<name>A0A5C1HT67_9SPHI</name>
<protein>
    <submittedName>
        <fullName evidence="2">DUF4468 domain-containing protein</fullName>
    </submittedName>
</protein>
<accession>A0A5C1HT67</accession>
<dbReference type="AlphaFoldDB" id="A0A5C1HT67"/>
<evidence type="ECO:0000313" key="3">
    <source>
        <dbReference type="Proteomes" id="UP000251402"/>
    </source>
</evidence>
<sequence>MSRSGIIRSGFYICFMKKILLGIVGLLFSLGAFAQKDSLALDENNKYIYYKTAEQPGAVADTLYDRGLYFFKKAYPAKALKLTKADKDGNALTGTGSFLINKKGLVGNSEGGEMAYTLRVEVKDGKYRYWLTDFVYQPYQRNRYGNVEFMHGKDVALEKASEKLSKADFNTCISQVLVNSKHVGDSLKAYMLKTSSLEKHDVKKVKRVSTKEW</sequence>